<reference evidence="1" key="1">
    <citation type="journal article" date="2021" name="Genome Biol. Evol.">
        <title>A High-Quality Reference Genome for a Parasitic Bivalve with Doubly Uniparental Inheritance (Bivalvia: Unionida).</title>
        <authorList>
            <person name="Smith C.H."/>
        </authorList>
    </citation>
    <scope>NUCLEOTIDE SEQUENCE</scope>
    <source>
        <strain evidence="1">CHS0354</strain>
    </source>
</reference>
<accession>A0AAE0RWV6</accession>
<reference evidence="1" key="2">
    <citation type="journal article" date="2021" name="Genome Biol. Evol.">
        <title>Developing a high-quality reference genome for a parasitic bivalve with doubly uniparental inheritance (Bivalvia: Unionida).</title>
        <authorList>
            <person name="Smith C.H."/>
        </authorList>
    </citation>
    <scope>NUCLEOTIDE SEQUENCE</scope>
    <source>
        <strain evidence="1">CHS0354</strain>
        <tissue evidence="1">Mantle</tissue>
    </source>
</reference>
<sequence>MHIVYNNSLNLAGHGFDTVKVSHMGSKCRNKVVRYRPVKKPWITTEVLNLRDKRRELKKKPNNT</sequence>
<reference evidence="1" key="3">
    <citation type="submission" date="2023-05" db="EMBL/GenBank/DDBJ databases">
        <authorList>
            <person name="Smith C.H."/>
        </authorList>
    </citation>
    <scope>NUCLEOTIDE SEQUENCE</scope>
    <source>
        <strain evidence="1">CHS0354</strain>
        <tissue evidence="1">Mantle</tissue>
    </source>
</reference>
<comment type="caution">
    <text evidence="1">The sequence shown here is derived from an EMBL/GenBank/DDBJ whole genome shotgun (WGS) entry which is preliminary data.</text>
</comment>
<keyword evidence="2" id="KW-1185">Reference proteome</keyword>
<dbReference type="Proteomes" id="UP001195483">
    <property type="component" value="Unassembled WGS sequence"/>
</dbReference>
<protein>
    <submittedName>
        <fullName evidence="1">Uncharacterized protein</fullName>
    </submittedName>
</protein>
<name>A0AAE0RWV6_9BIVA</name>
<proteinExistence type="predicted"/>
<dbReference type="EMBL" id="JAEAOA010000856">
    <property type="protein sequence ID" value="KAK3581043.1"/>
    <property type="molecule type" value="Genomic_DNA"/>
</dbReference>
<evidence type="ECO:0000313" key="1">
    <source>
        <dbReference type="EMBL" id="KAK3581043.1"/>
    </source>
</evidence>
<evidence type="ECO:0000313" key="2">
    <source>
        <dbReference type="Proteomes" id="UP001195483"/>
    </source>
</evidence>
<organism evidence="1 2">
    <name type="scientific">Potamilus streckersoni</name>
    <dbReference type="NCBI Taxonomy" id="2493646"/>
    <lineage>
        <taxon>Eukaryota</taxon>
        <taxon>Metazoa</taxon>
        <taxon>Spiralia</taxon>
        <taxon>Lophotrochozoa</taxon>
        <taxon>Mollusca</taxon>
        <taxon>Bivalvia</taxon>
        <taxon>Autobranchia</taxon>
        <taxon>Heteroconchia</taxon>
        <taxon>Palaeoheterodonta</taxon>
        <taxon>Unionida</taxon>
        <taxon>Unionoidea</taxon>
        <taxon>Unionidae</taxon>
        <taxon>Ambleminae</taxon>
        <taxon>Lampsilini</taxon>
        <taxon>Potamilus</taxon>
    </lineage>
</organism>
<gene>
    <name evidence="1" type="ORF">CHS0354_013952</name>
</gene>
<dbReference type="AlphaFoldDB" id="A0AAE0RWV6"/>